<evidence type="ECO:0000313" key="1">
    <source>
        <dbReference type="EMBL" id="REG94328.1"/>
    </source>
</evidence>
<dbReference type="AlphaFoldDB" id="A0A3E0E7U7"/>
<evidence type="ECO:0000313" key="2">
    <source>
        <dbReference type="Proteomes" id="UP000256405"/>
    </source>
</evidence>
<proteinExistence type="predicted"/>
<reference evidence="1 2" key="1">
    <citation type="submission" date="2018-08" db="EMBL/GenBank/DDBJ databases">
        <title>Genomic Encyclopedia of Archaeal and Bacterial Type Strains, Phase II (KMG-II): from individual species to whole genera.</title>
        <authorList>
            <person name="Goeker M."/>
        </authorList>
    </citation>
    <scope>NUCLEOTIDE SEQUENCE [LARGE SCALE GENOMIC DNA]</scope>
    <source>
        <strain evidence="1 2">DSM 15986</strain>
    </source>
</reference>
<protein>
    <submittedName>
        <fullName evidence="1">Uncharacterized protein</fullName>
    </submittedName>
</protein>
<dbReference type="Proteomes" id="UP000256405">
    <property type="component" value="Unassembled WGS sequence"/>
</dbReference>
<gene>
    <name evidence="1" type="ORF">C8N25_101155</name>
</gene>
<organism evidence="1 2">
    <name type="scientific">Algoriphagus antarcticus</name>
    <dbReference type="NCBI Taxonomy" id="238540"/>
    <lineage>
        <taxon>Bacteria</taxon>
        <taxon>Pseudomonadati</taxon>
        <taxon>Bacteroidota</taxon>
        <taxon>Cytophagia</taxon>
        <taxon>Cytophagales</taxon>
        <taxon>Cyclobacteriaceae</taxon>
        <taxon>Algoriphagus</taxon>
    </lineage>
</organism>
<dbReference type="EMBL" id="QUNF01000001">
    <property type="protein sequence ID" value="REG94328.1"/>
    <property type="molecule type" value="Genomic_DNA"/>
</dbReference>
<sequence length="238" mass="27135">MKLTSSIRSLSFQLRSIYLFGSPWFITFGTMKRILILFLFTQFLVGVQVSFAQKVYRNEMGGIITRAQYEKQILEGPYFGVPGKDSDEQVLVYRMPFGQVDNPTLFYTALELEEVQKLGKPIVVIFYSGKDECNSTGLTATNKIFHKKDHGWLQKNIDSKGGYGPIYLYKNPAGLEKYAGIMTWHPDPEGLFEQTFFKFPYPCRSFVVIDPSGNYRAILGEFPNTQIIAALKTLSKSR</sequence>
<name>A0A3E0E7U7_9BACT</name>
<comment type="caution">
    <text evidence="1">The sequence shown here is derived from an EMBL/GenBank/DDBJ whole genome shotgun (WGS) entry which is preliminary data.</text>
</comment>
<accession>A0A3E0E7U7</accession>
<keyword evidence="2" id="KW-1185">Reference proteome</keyword>